<dbReference type="AlphaFoldDB" id="A0A064C673"/>
<reference evidence="2 4" key="1">
    <citation type="submission" date="2015-03" db="EMBL/GenBank/DDBJ databases">
        <authorList>
            <consortium name="Pathogen Informatics"/>
            <person name="Murphy D."/>
        </authorList>
    </citation>
    <scope>NUCLEOTIDE SEQUENCE [LARGE SCALE GENOMIC DNA]</scope>
    <source>
        <strain evidence="2 4">0310</strain>
    </source>
</reference>
<protein>
    <submittedName>
        <fullName evidence="3">Uncharacterized protein</fullName>
    </submittedName>
</protein>
<comment type="caution">
    <text evidence="3">The sequence shown here is derived from an EMBL/GenBank/DDBJ whole genome shotgun (WGS) entry which is preliminary data.</text>
</comment>
<evidence type="ECO:0000313" key="3">
    <source>
        <dbReference type="EMBL" id="TVX66162.1"/>
    </source>
</evidence>
<dbReference type="EMBL" id="CMWB01000023">
    <property type="protein sequence ID" value="CKJ20170.1"/>
    <property type="molecule type" value="Genomic_DNA"/>
</dbReference>
<accession>A0A064C673</accession>
<keyword evidence="1" id="KW-1133">Transmembrane helix</keyword>
<dbReference type="Proteomes" id="UP000315060">
    <property type="component" value="Unassembled WGS sequence"/>
</dbReference>
<keyword evidence="1" id="KW-0472">Membrane</keyword>
<dbReference type="EMBL" id="VMYC01000258">
    <property type="protein sequence ID" value="TVX66162.1"/>
    <property type="molecule type" value="Genomic_DNA"/>
</dbReference>
<evidence type="ECO:0000313" key="2">
    <source>
        <dbReference type="EMBL" id="CKJ20170.1"/>
    </source>
</evidence>
<reference evidence="3 5" key="2">
    <citation type="submission" date="2019-07" db="EMBL/GenBank/DDBJ databases">
        <authorList>
            <person name="Mohale T."/>
        </authorList>
    </citation>
    <scope>NUCLEOTIDE SEQUENCE [LARGE SCALE GENOMIC DNA]</scope>
    <source>
        <strain evidence="3 5">NTPn 59</strain>
    </source>
</reference>
<evidence type="ECO:0000313" key="5">
    <source>
        <dbReference type="Proteomes" id="UP000315060"/>
    </source>
</evidence>
<evidence type="ECO:0000313" key="4">
    <source>
        <dbReference type="Proteomes" id="UP000045541"/>
    </source>
</evidence>
<keyword evidence="1" id="KW-0812">Transmembrane</keyword>
<dbReference type="RefSeq" id="WP_016398858.1">
    <property type="nucleotide sequence ID" value="NZ_CDQD01000005.1"/>
</dbReference>
<gene>
    <name evidence="3" type="ORF">AZJ28_11415</name>
    <name evidence="2" type="ORF">ERS096071_01376</name>
</gene>
<feature type="transmembrane region" description="Helical" evidence="1">
    <location>
        <begin position="12"/>
        <end position="30"/>
    </location>
</feature>
<sequence>MLFGTDLKFRLAYFFTAFFPAFLLIYFSLVDIHHFLLKETESLPCYLSRNLWHFLMLSVLLSIMLISIYSIRGYINGRRSEENIVKNIVLNFNVFKVTLKNNSQGKVIDIQDGPKINPGFISFVSSTIVPSLVLKFMNGVSALVAIIIIVFFFVLLMLSNDIFPNLILPIFGVNLLVTKDNYNIFFFRKDSAAFSGVKRICTLGNTGTMARTFVFFDQEVLNDEIGE</sequence>
<dbReference type="Proteomes" id="UP000045541">
    <property type="component" value="Unassembled WGS sequence"/>
</dbReference>
<name>A0A064C673_STREE</name>
<feature type="transmembrane region" description="Helical" evidence="1">
    <location>
        <begin position="50"/>
        <end position="71"/>
    </location>
</feature>
<evidence type="ECO:0000256" key="1">
    <source>
        <dbReference type="SAM" id="Phobius"/>
    </source>
</evidence>
<organism evidence="3 5">
    <name type="scientific">Streptococcus pneumoniae</name>
    <dbReference type="NCBI Taxonomy" id="1313"/>
    <lineage>
        <taxon>Bacteria</taxon>
        <taxon>Bacillati</taxon>
        <taxon>Bacillota</taxon>
        <taxon>Bacilli</taxon>
        <taxon>Lactobacillales</taxon>
        <taxon>Streptococcaceae</taxon>
        <taxon>Streptococcus</taxon>
    </lineage>
</organism>
<proteinExistence type="predicted"/>
<feature type="transmembrane region" description="Helical" evidence="1">
    <location>
        <begin position="136"/>
        <end position="156"/>
    </location>
</feature>